<proteinExistence type="predicted"/>
<gene>
    <name evidence="1" type="ORF">AYI68_g4513</name>
</gene>
<organism evidence="1 2">
    <name type="scientific">Smittium mucronatum</name>
    <dbReference type="NCBI Taxonomy" id="133383"/>
    <lineage>
        <taxon>Eukaryota</taxon>
        <taxon>Fungi</taxon>
        <taxon>Fungi incertae sedis</taxon>
        <taxon>Zoopagomycota</taxon>
        <taxon>Kickxellomycotina</taxon>
        <taxon>Harpellomycetes</taxon>
        <taxon>Harpellales</taxon>
        <taxon>Legeriomycetaceae</taxon>
        <taxon>Smittium</taxon>
    </lineage>
</organism>
<reference evidence="1 2" key="1">
    <citation type="journal article" date="2016" name="Mol. Biol. Evol.">
        <title>Genome-Wide Survey of Gut Fungi (Harpellales) Reveals the First Horizontally Transferred Ubiquitin Gene from a Mosquito Host.</title>
        <authorList>
            <person name="Wang Y."/>
            <person name="White M.M."/>
            <person name="Kvist S."/>
            <person name="Moncalvo J.M."/>
        </authorList>
    </citation>
    <scope>NUCLEOTIDE SEQUENCE [LARGE SCALE GENOMIC DNA]</scope>
    <source>
        <strain evidence="1 2">ALG-7-W6</strain>
    </source>
</reference>
<protein>
    <submittedName>
        <fullName evidence="1">Uncharacterized protein</fullName>
    </submittedName>
</protein>
<evidence type="ECO:0000313" key="1">
    <source>
        <dbReference type="EMBL" id="OLY81384.1"/>
    </source>
</evidence>
<dbReference type="AlphaFoldDB" id="A0A1R0GWV7"/>
<keyword evidence="2" id="KW-1185">Reference proteome</keyword>
<dbReference type="OrthoDB" id="10616988at2759"/>
<name>A0A1R0GWV7_9FUNG</name>
<dbReference type="Proteomes" id="UP000187455">
    <property type="component" value="Unassembled WGS sequence"/>
</dbReference>
<dbReference type="EMBL" id="LSSL01002509">
    <property type="protein sequence ID" value="OLY81384.1"/>
    <property type="molecule type" value="Genomic_DNA"/>
</dbReference>
<evidence type="ECO:0000313" key="2">
    <source>
        <dbReference type="Proteomes" id="UP000187455"/>
    </source>
</evidence>
<comment type="caution">
    <text evidence="1">The sequence shown here is derived from an EMBL/GenBank/DDBJ whole genome shotgun (WGS) entry which is preliminary data.</text>
</comment>
<accession>A0A1R0GWV7</accession>
<sequence length="160" mass="18334">MVTRSLRSFWITLDIRFQSGQKYGLLQPDQLYSSAFCFMALESRKQLTEGTWVTWGLSFVLRQCSQISSDSSRSFGDVWIRTTRSITLFSLNAYDTTLNSLALMCIAASEGFHSLELNWDPTTITQSRSLESVKIPNYKISGKNKKPFHDLNFSFQNSIF</sequence>